<keyword evidence="3" id="KW-0813">Transport</keyword>
<organism evidence="6 7">
    <name type="scientific">Gordonia hankookensis</name>
    <dbReference type="NCBI Taxonomy" id="589403"/>
    <lineage>
        <taxon>Bacteria</taxon>
        <taxon>Bacillati</taxon>
        <taxon>Actinomycetota</taxon>
        <taxon>Actinomycetes</taxon>
        <taxon>Mycobacteriales</taxon>
        <taxon>Gordoniaceae</taxon>
        <taxon>Gordonia</taxon>
    </lineage>
</organism>
<dbReference type="PROSITE" id="PS50983">
    <property type="entry name" value="FE_B12_PBP"/>
    <property type="match status" value="1"/>
</dbReference>
<dbReference type="PANTHER" id="PTHR30532">
    <property type="entry name" value="IRON III DICITRATE-BINDING PERIPLASMIC PROTEIN"/>
    <property type="match status" value="1"/>
</dbReference>
<keyword evidence="7" id="KW-1185">Reference proteome</keyword>
<dbReference type="InterPro" id="IPR002491">
    <property type="entry name" value="ABC_transptr_periplasmic_BD"/>
</dbReference>
<keyword evidence="4" id="KW-0732">Signal</keyword>
<comment type="subcellular location">
    <subcellularLocation>
        <location evidence="1">Cell envelope</location>
    </subcellularLocation>
</comment>
<evidence type="ECO:0000256" key="1">
    <source>
        <dbReference type="ARBA" id="ARBA00004196"/>
    </source>
</evidence>
<sequence>MTLVIGLVAGCSSDGDADSAGSSASGGAGGAFPVTIDSAVGKATIEKKPTRVVTIGWGSTDAALALGVVPVGMQDMSGDVDDDSAILPWDKPKLKGAQPTLLKYTSKSVPFEQIAALQPDVILAVNSGLTSEQYSRLSQVAPTVGYPGKAWQTSWQDQITTAGKALGETQKAAQLVDSTSALIAKSKQEHPEFAGKTAAFGSGTTADNFNMYLATDSRVQLLKDLGFTISPSVPTAPSPGGSSYAVPTSIERLGDIESDVMVAWYLSDSVRSGLEGNDVFRTMPAVARHGYVRLDEPALVYATSAVTVLSLPWMLDRYLPRLSDAAQGKARA</sequence>
<evidence type="ECO:0000259" key="5">
    <source>
        <dbReference type="PROSITE" id="PS50983"/>
    </source>
</evidence>
<evidence type="ECO:0000256" key="4">
    <source>
        <dbReference type="ARBA" id="ARBA00022729"/>
    </source>
</evidence>
<feature type="domain" description="Fe/B12 periplasmic-binding" evidence="5">
    <location>
        <begin position="51"/>
        <end position="326"/>
    </location>
</feature>
<evidence type="ECO:0000313" key="7">
    <source>
        <dbReference type="Proteomes" id="UP000602395"/>
    </source>
</evidence>
<comment type="similarity">
    <text evidence="2">Belongs to the bacterial solute-binding protein 8 family.</text>
</comment>
<dbReference type="CDD" id="cd01146">
    <property type="entry name" value="FhuD"/>
    <property type="match status" value="1"/>
</dbReference>
<evidence type="ECO:0000256" key="2">
    <source>
        <dbReference type="ARBA" id="ARBA00008814"/>
    </source>
</evidence>
<dbReference type="SUPFAM" id="SSF53807">
    <property type="entry name" value="Helical backbone' metal receptor"/>
    <property type="match status" value="1"/>
</dbReference>
<dbReference type="Gene3D" id="3.40.50.1980">
    <property type="entry name" value="Nitrogenase molybdenum iron protein domain"/>
    <property type="match status" value="2"/>
</dbReference>
<dbReference type="InterPro" id="IPR051313">
    <property type="entry name" value="Bact_iron-sidero_bind"/>
</dbReference>
<evidence type="ECO:0000313" key="6">
    <source>
        <dbReference type="EMBL" id="MBD1320367.1"/>
    </source>
</evidence>
<gene>
    <name evidence="6" type="ORF">IDF66_12315</name>
</gene>
<dbReference type="EMBL" id="JACWMS010000002">
    <property type="protein sequence ID" value="MBD1320367.1"/>
    <property type="molecule type" value="Genomic_DNA"/>
</dbReference>
<dbReference type="Pfam" id="PF01497">
    <property type="entry name" value="Peripla_BP_2"/>
    <property type="match status" value="1"/>
</dbReference>
<dbReference type="Proteomes" id="UP000602395">
    <property type="component" value="Unassembled WGS sequence"/>
</dbReference>
<comment type="caution">
    <text evidence="6">The sequence shown here is derived from an EMBL/GenBank/DDBJ whole genome shotgun (WGS) entry which is preliminary data.</text>
</comment>
<reference evidence="6 7" key="1">
    <citation type="submission" date="2020-09" db="EMBL/GenBank/DDBJ databases">
        <title>Novel species in genus Gordonia.</title>
        <authorList>
            <person name="Zhang G."/>
        </authorList>
    </citation>
    <scope>NUCLEOTIDE SEQUENCE [LARGE SCALE GENOMIC DNA]</scope>
    <source>
        <strain evidence="6 7">ON-33</strain>
    </source>
</reference>
<proteinExistence type="inferred from homology"/>
<name>A0ABR7WEZ3_9ACTN</name>
<evidence type="ECO:0000256" key="3">
    <source>
        <dbReference type="ARBA" id="ARBA00022448"/>
    </source>
</evidence>
<accession>A0ABR7WEZ3</accession>
<dbReference type="PANTHER" id="PTHR30532:SF24">
    <property type="entry name" value="FERRIC ENTEROBACTIN-BINDING PERIPLASMIC PROTEIN FEPB"/>
    <property type="match status" value="1"/>
</dbReference>
<protein>
    <submittedName>
        <fullName evidence="6">Iron-siderophore ABC transporter substrate-binding protein</fullName>
    </submittedName>
</protein>